<comment type="caution">
    <text evidence="1">The sequence shown here is derived from an EMBL/GenBank/DDBJ whole genome shotgun (WGS) entry which is preliminary data.</text>
</comment>
<gene>
    <name evidence="1" type="ORF">KDI_54750</name>
</gene>
<evidence type="ECO:0000313" key="1">
    <source>
        <dbReference type="EMBL" id="GCF11911.1"/>
    </source>
</evidence>
<dbReference type="EMBL" id="BIXY01000171">
    <property type="protein sequence ID" value="GCF11911.1"/>
    <property type="molecule type" value="Genomic_DNA"/>
</dbReference>
<dbReference type="AlphaFoldDB" id="A0A5A5TJV9"/>
<dbReference type="RefSeq" id="WP_149404703.1">
    <property type="nucleotide sequence ID" value="NZ_BIXY01000171.1"/>
</dbReference>
<accession>A0A5A5TJV9</accession>
<sequence>MNDLIEDGFEGNYKLMYFALLDYRFEKIGFLEMLDMWENILGIGSSSFGEMKEEENVTDLAS</sequence>
<dbReference type="Proteomes" id="UP000322530">
    <property type="component" value="Unassembled WGS sequence"/>
</dbReference>
<evidence type="ECO:0000313" key="2">
    <source>
        <dbReference type="Proteomes" id="UP000322530"/>
    </source>
</evidence>
<protein>
    <submittedName>
        <fullName evidence="1">Uncharacterized protein</fullName>
    </submittedName>
</protein>
<organism evidence="1 2">
    <name type="scientific">Dictyobacter arantiisoli</name>
    <dbReference type="NCBI Taxonomy" id="2014874"/>
    <lineage>
        <taxon>Bacteria</taxon>
        <taxon>Bacillati</taxon>
        <taxon>Chloroflexota</taxon>
        <taxon>Ktedonobacteria</taxon>
        <taxon>Ktedonobacterales</taxon>
        <taxon>Dictyobacteraceae</taxon>
        <taxon>Dictyobacter</taxon>
    </lineage>
</organism>
<proteinExistence type="predicted"/>
<keyword evidence="2" id="KW-1185">Reference proteome</keyword>
<reference evidence="1 2" key="1">
    <citation type="submission" date="2019-01" db="EMBL/GenBank/DDBJ databases">
        <title>Draft genome sequence of Dictyobacter sp. Uno17.</title>
        <authorList>
            <person name="Wang C.M."/>
            <person name="Zheng Y."/>
            <person name="Sakai Y."/>
            <person name="Abe K."/>
            <person name="Yokota A."/>
            <person name="Yabe S."/>
        </authorList>
    </citation>
    <scope>NUCLEOTIDE SEQUENCE [LARGE SCALE GENOMIC DNA]</scope>
    <source>
        <strain evidence="1 2">Uno17</strain>
    </source>
</reference>
<name>A0A5A5TJV9_9CHLR</name>